<evidence type="ECO:0000256" key="4">
    <source>
        <dbReference type="ARBA" id="ARBA00023136"/>
    </source>
</evidence>
<gene>
    <name evidence="8" type="ORF">GGR27_000545</name>
</gene>
<keyword evidence="5" id="KW-0998">Cell outer membrane</keyword>
<evidence type="ECO:0000259" key="7">
    <source>
        <dbReference type="Pfam" id="PF14322"/>
    </source>
</evidence>
<dbReference type="SUPFAM" id="SSF48452">
    <property type="entry name" value="TPR-like"/>
    <property type="match status" value="1"/>
</dbReference>
<evidence type="ECO:0000256" key="1">
    <source>
        <dbReference type="ARBA" id="ARBA00004442"/>
    </source>
</evidence>
<feature type="domain" description="RagB/SusD" evidence="6">
    <location>
        <begin position="262"/>
        <end position="486"/>
    </location>
</feature>
<dbReference type="InterPro" id="IPR012944">
    <property type="entry name" value="SusD_RagB_dom"/>
</dbReference>
<evidence type="ECO:0000313" key="9">
    <source>
        <dbReference type="Proteomes" id="UP000770785"/>
    </source>
</evidence>
<dbReference type="Pfam" id="PF07980">
    <property type="entry name" value="SusD_RagB"/>
    <property type="match status" value="1"/>
</dbReference>
<comment type="subcellular location">
    <subcellularLocation>
        <location evidence="1">Cell outer membrane</location>
    </subcellularLocation>
</comment>
<dbReference type="EMBL" id="JAATJH010000001">
    <property type="protein sequence ID" value="NJC25064.1"/>
    <property type="molecule type" value="Genomic_DNA"/>
</dbReference>
<dbReference type="InterPro" id="IPR011990">
    <property type="entry name" value="TPR-like_helical_dom_sf"/>
</dbReference>
<organism evidence="8 9">
    <name type="scientific">Neolewinella antarctica</name>
    <dbReference type="NCBI Taxonomy" id="442734"/>
    <lineage>
        <taxon>Bacteria</taxon>
        <taxon>Pseudomonadati</taxon>
        <taxon>Bacteroidota</taxon>
        <taxon>Saprospiria</taxon>
        <taxon>Saprospirales</taxon>
        <taxon>Lewinellaceae</taxon>
        <taxon>Neolewinella</taxon>
    </lineage>
</organism>
<accession>A0ABX0X7V4</accession>
<protein>
    <recommendedName>
        <fullName evidence="10">RagB/SusD family nutrient uptake outer membrane protein</fullName>
    </recommendedName>
</protein>
<keyword evidence="9" id="KW-1185">Reference proteome</keyword>
<keyword evidence="4" id="KW-0472">Membrane</keyword>
<dbReference type="CDD" id="cd08977">
    <property type="entry name" value="SusD"/>
    <property type="match status" value="1"/>
</dbReference>
<evidence type="ECO:0008006" key="10">
    <source>
        <dbReference type="Google" id="ProtNLM"/>
    </source>
</evidence>
<dbReference type="InterPro" id="IPR033985">
    <property type="entry name" value="SusD-like_N"/>
</dbReference>
<name>A0ABX0X7V4_9BACT</name>
<keyword evidence="3" id="KW-0732">Signal</keyword>
<sequence>MKYGIVALILSLSLLMGCSDVLERTPQGSITLENFFKDGEQAEQSINAVYNQLRSFQVHVFPFIGMTDIVSDDAEKGSVPGDANYLQELDEFTHGPSNNGPTGVWAGYYDGIFRANLAIERIPTVPEMDEDLRARLIAEARFLRGHYYFNLVRWFGDVVLITTPFPETNLMARAPLEDVYAQIISDLEFAASVLPEKSEYAAKDLGRATSGAAKSLLAKVALTRGEFANAANLAEEVINSNEYALLPTYQGIFTQAGENASESIFEVQAAAYETGGGGTQYNEVQGVRGATNLGWGFNRPSDDLIGAFELGDPRREATILYVGEILPDGSNVVQPNPDIVNPRFNQKAFVVDHPGGNGNGPGNIRIFRYADLILIASEALNETGRQAEALVYLNQIRARARGTSTRFLPDVTTTDQGQLRAAILRERRVELAMEQHRWFDLVRTNRAASVMKALGKNFVEGKHELFPIPQGDIELSLGLLEQNPGYVQ</sequence>
<evidence type="ECO:0000256" key="5">
    <source>
        <dbReference type="ARBA" id="ARBA00023237"/>
    </source>
</evidence>
<evidence type="ECO:0000256" key="2">
    <source>
        <dbReference type="ARBA" id="ARBA00006275"/>
    </source>
</evidence>
<evidence type="ECO:0000256" key="3">
    <source>
        <dbReference type="ARBA" id="ARBA00022729"/>
    </source>
</evidence>
<dbReference type="Pfam" id="PF14322">
    <property type="entry name" value="SusD-like_3"/>
    <property type="match status" value="1"/>
</dbReference>
<dbReference type="RefSeq" id="WP_245184375.1">
    <property type="nucleotide sequence ID" value="NZ_JAATJH010000001.1"/>
</dbReference>
<reference evidence="8 9" key="1">
    <citation type="submission" date="2020-03" db="EMBL/GenBank/DDBJ databases">
        <title>Genomic Encyclopedia of Type Strains, Phase IV (KMG-IV): sequencing the most valuable type-strain genomes for metagenomic binning, comparative biology and taxonomic classification.</title>
        <authorList>
            <person name="Goeker M."/>
        </authorList>
    </citation>
    <scope>NUCLEOTIDE SEQUENCE [LARGE SCALE GENOMIC DNA]</scope>
    <source>
        <strain evidence="8 9">DSM 105096</strain>
    </source>
</reference>
<dbReference type="Gene3D" id="1.25.40.390">
    <property type="match status" value="1"/>
</dbReference>
<comment type="similarity">
    <text evidence="2">Belongs to the SusD family.</text>
</comment>
<dbReference type="Proteomes" id="UP000770785">
    <property type="component" value="Unassembled WGS sequence"/>
</dbReference>
<evidence type="ECO:0000259" key="6">
    <source>
        <dbReference type="Pfam" id="PF07980"/>
    </source>
</evidence>
<dbReference type="PROSITE" id="PS51257">
    <property type="entry name" value="PROKAR_LIPOPROTEIN"/>
    <property type="match status" value="1"/>
</dbReference>
<feature type="domain" description="SusD-like N-terminal" evidence="7">
    <location>
        <begin position="71"/>
        <end position="222"/>
    </location>
</feature>
<proteinExistence type="inferred from homology"/>
<evidence type="ECO:0000313" key="8">
    <source>
        <dbReference type="EMBL" id="NJC25064.1"/>
    </source>
</evidence>
<comment type="caution">
    <text evidence="8">The sequence shown here is derived from an EMBL/GenBank/DDBJ whole genome shotgun (WGS) entry which is preliminary data.</text>
</comment>